<dbReference type="SUPFAM" id="SSF89550">
    <property type="entry name" value="PHP domain-like"/>
    <property type="match status" value="1"/>
</dbReference>
<dbReference type="Proteomes" id="UP001519460">
    <property type="component" value="Unassembled WGS sequence"/>
</dbReference>
<evidence type="ECO:0000256" key="2">
    <source>
        <dbReference type="ARBA" id="ARBA00007331"/>
    </source>
</evidence>
<evidence type="ECO:0000313" key="5">
    <source>
        <dbReference type="EMBL" id="KAK7498463.1"/>
    </source>
</evidence>
<dbReference type="EMBL" id="JACVVK020000051">
    <property type="protein sequence ID" value="KAK7498463.1"/>
    <property type="molecule type" value="Genomic_DNA"/>
</dbReference>
<dbReference type="AlphaFoldDB" id="A0ABD0LGU8"/>
<comment type="similarity">
    <text evidence="2">Belongs to the eukaryotic/archaeal RNase P protein component 3 family.</text>
</comment>
<feature type="region of interest" description="Disordered" evidence="4">
    <location>
        <begin position="211"/>
        <end position="244"/>
    </location>
</feature>
<proteinExistence type="inferred from homology"/>
<reference evidence="5 6" key="1">
    <citation type="journal article" date="2023" name="Sci. Data">
        <title>Genome assembly of the Korean intertidal mud-creeper Batillaria attramentaria.</title>
        <authorList>
            <person name="Patra A.K."/>
            <person name="Ho P.T."/>
            <person name="Jun S."/>
            <person name="Lee S.J."/>
            <person name="Kim Y."/>
            <person name="Won Y.J."/>
        </authorList>
    </citation>
    <scope>NUCLEOTIDE SEQUENCE [LARGE SCALE GENOMIC DNA]</scope>
    <source>
        <strain evidence="5">Wonlab-2016</strain>
    </source>
</reference>
<keyword evidence="3" id="KW-0819">tRNA processing</keyword>
<evidence type="ECO:0000256" key="3">
    <source>
        <dbReference type="ARBA" id="ARBA00022694"/>
    </source>
</evidence>
<dbReference type="InterPro" id="IPR016195">
    <property type="entry name" value="Pol/histidinol_Pase-like"/>
</dbReference>
<comment type="caution">
    <text evidence="5">The sequence shown here is derived from an EMBL/GenBank/DDBJ whole genome shotgun (WGS) entry which is preliminary data.</text>
</comment>
<gene>
    <name evidence="5" type="ORF">BaRGS_00010417</name>
</gene>
<protein>
    <submittedName>
        <fullName evidence="5">Uncharacterized protein</fullName>
    </submittedName>
</protein>
<sequence length="244" mass="26736">MAAFTDFHVGCSDQTALTDLFHSAIKLGYDWLAVSTFVAELSKKGKKQQQQQNAINAPQKVKLSEQSQELLKSSPEVQAYDLLAVQPTNEGTFKLACTTLEVDIITLNMTEKLPYYFKRPLVNLAVERGIHFEILYGPANIIISSGCEKAIELRGPYDSASGQLFGLTSPQSKDAICKSCRAVVMHAEARKITKSVVSVIKSSELSPADKWVLDTETEETAVPDPESSGEKLKGSGPPKKKRKT</sequence>
<dbReference type="InterPro" id="IPR002738">
    <property type="entry name" value="RNase_P_p30"/>
</dbReference>
<comment type="subcellular location">
    <subcellularLocation>
        <location evidence="1">Nucleus</location>
    </subcellularLocation>
</comment>
<name>A0ABD0LGU8_9CAEN</name>
<dbReference type="Gene3D" id="3.20.20.140">
    <property type="entry name" value="Metal-dependent hydrolases"/>
    <property type="match status" value="2"/>
</dbReference>
<dbReference type="PANTHER" id="PTHR13031:SF0">
    <property type="entry name" value="RIBONUCLEASE P PROTEIN SUBUNIT P30"/>
    <property type="match status" value="1"/>
</dbReference>
<dbReference type="Pfam" id="PF01876">
    <property type="entry name" value="RNase_P_p30"/>
    <property type="match status" value="1"/>
</dbReference>
<dbReference type="GO" id="GO:0005634">
    <property type="term" value="C:nucleus"/>
    <property type="evidence" value="ECO:0007669"/>
    <property type="project" value="UniProtKB-SubCell"/>
</dbReference>
<dbReference type="GO" id="GO:0008033">
    <property type="term" value="P:tRNA processing"/>
    <property type="evidence" value="ECO:0007669"/>
    <property type="project" value="UniProtKB-KW"/>
</dbReference>
<accession>A0ABD0LGU8</accession>
<dbReference type="PANTHER" id="PTHR13031">
    <property type="entry name" value="RIBONUCLEASE P SUBUNIT P30"/>
    <property type="match status" value="1"/>
</dbReference>
<organism evidence="5 6">
    <name type="scientific">Batillaria attramentaria</name>
    <dbReference type="NCBI Taxonomy" id="370345"/>
    <lineage>
        <taxon>Eukaryota</taxon>
        <taxon>Metazoa</taxon>
        <taxon>Spiralia</taxon>
        <taxon>Lophotrochozoa</taxon>
        <taxon>Mollusca</taxon>
        <taxon>Gastropoda</taxon>
        <taxon>Caenogastropoda</taxon>
        <taxon>Sorbeoconcha</taxon>
        <taxon>Cerithioidea</taxon>
        <taxon>Batillariidae</taxon>
        <taxon>Batillaria</taxon>
    </lineage>
</organism>
<keyword evidence="6" id="KW-1185">Reference proteome</keyword>
<evidence type="ECO:0000256" key="1">
    <source>
        <dbReference type="ARBA" id="ARBA00004123"/>
    </source>
</evidence>
<evidence type="ECO:0000313" key="6">
    <source>
        <dbReference type="Proteomes" id="UP001519460"/>
    </source>
</evidence>
<evidence type="ECO:0000256" key="4">
    <source>
        <dbReference type="SAM" id="MobiDB-lite"/>
    </source>
</evidence>